<dbReference type="PROSITE" id="PS51257">
    <property type="entry name" value="PROKAR_LIPOPROTEIN"/>
    <property type="match status" value="1"/>
</dbReference>
<organism evidence="2">
    <name type="scientific">freshwater sediment metagenome</name>
    <dbReference type="NCBI Taxonomy" id="556182"/>
    <lineage>
        <taxon>unclassified sequences</taxon>
        <taxon>metagenomes</taxon>
        <taxon>ecological metagenomes</taxon>
    </lineage>
</organism>
<feature type="transmembrane region" description="Helical" evidence="1">
    <location>
        <begin position="7"/>
        <end position="35"/>
    </location>
</feature>
<evidence type="ECO:0000313" key="2">
    <source>
        <dbReference type="EMBL" id="CAJ0893142.1"/>
    </source>
</evidence>
<keyword evidence="1" id="KW-0472">Membrane</keyword>
<keyword evidence="1" id="KW-1133">Transmembrane helix</keyword>
<accession>A0AA48RAY6</accession>
<reference evidence="2" key="1">
    <citation type="submission" date="2023-07" db="EMBL/GenBank/DDBJ databases">
        <authorList>
            <person name="Pelsma A.J. K."/>
        </authorList>
    </citation>
    <scope>NUCLEOTIDE SEQUENCE</scope>
</reference>
<proteinExistence type="predicted"/>
<keyword evidence="1" id="KW-0812">Transmembrane</keyword>
<feature type="transmembrane region" description="Helical" evidence="1">
    <location>
        <begin position="41"/>
        <end position="70"/>
    </location>
</feature>
<gene>
    <name evidence="2" type="ORF">AMST5_04280</name>
</gene>
<evidence type="ECO:0000256" key="1">
    <source>
        <dbReference type="SAM" id="Phobius"/>
    </source>
</evidence>
<dbReference type="AlphaFoldDB" id="A0AA48RAY6"/>
<dbReference type="EMBL" id="OY288114">
    <property type="protein sequence ID" value="CAJ0893142.1"/>
    <property type="molecule type" value="Genomic_DNA"/>
</dbReference>
<protein>
    <submittedName>
        <fullName evidence="2">Uncharacterized protein</fullName>
    </submittedName>
</protein>
<name>A0AA48RAY6_9ZZZZ</name>
<sequence length="80" mass="8018">MTRISDYLLYLVYAVVVGGGLGVAAGVFYGCYVLIKKSVVSGLLVLGASAAGASFLYVAALALIAVAAFVTDGADGSNRP</sequence>